<dbReference type="Proteomes" id="UP000586722">
    <property type="component" value="Unassembled WGS sequence"/>
</dbReference>
<dbReference type="PANTHER" id="PTHR34701">
    <property type="entry name" value="TRANSCRIPTIONAL REGULATOR MRAZ"/>
    <property type="match status" value="1"/>
</dbReference>
<comment type="caution">
    <text evidence="2">The sequence shown here is derived from an EMBL/GenBank/DDBJ whole genome shotgun (WGS) entry which is preliminary data.</text>
</comment>
<dbReference type="SUPFAM" id="SSF89447">
    <property type="entry name" value="AbrB/MazE/MraZ-like"/>
    <property type="match status" value="1"/>
</dbReference>
<comment type="similarity">
    <text evidence="1">Belongs to the MraZ family.</text>
</comment>
<dbReference type="CDD" id="cd16320">
    <property type="entry name" value="MraZ_N"/>
    <property type="match status" value="1"/>
</dbReference>
<keyword evidence="1" id="KW-0238">DNA-binding</keyword>
<dbReference type="GO" id="GO:0003700">
    <property type="term" value="F:DNA-binding transcription factor activity"/>
    <property type="evidence" value="ECO:0007669"/>
    <property type="project" value="UniProtKB-UniRule"/>
</dbReference>
<dbReference type="InterPro" id="IPR020603">
    <property type="entry name" value="MraZ_dom"/>
</dbReference>
<dbReference type="EMBL" id="JAABLQ010000001">
    <property type="protein sequence ID" value="NBN76998.1"/>
    <property type="molecule type" value="Genomic_DNA"/>
</dbReference>
<dbReference type="InterPro" id="IPR038619">
    <property type="entry name" value="MraZ_sf"/>
</dbReference>
<dbReference type="InterPro" id="IPR035642">
    <property type="entry name" value="MraZ_N"/>
</dbReference>
<dbReference type="InterPro" id="IPR037914">
    <property type="entry name" value="SpoVT-AbrB_sf"/>
</dbReference>
<dbReference type="InterPro" id="IPR007159">
    <property type="entry name" value="SpoVT-AbrB_dom"/>
</dbReference>
<dbReference type="GO" id="GO:0000976">
    <property type="term" value="F:transcription cis-regulatory region binding"/>
    <property type="evidence" value="ECO:0007669"/>
    <property type="project" value="TreeGrafter"/>
</dbReference>
<protein>
    <recommendedName>
        <fullName evidence="1">Transcriptional regulator MraZ</fullName>
    </recommendedName>
</protein>
<accession>A0A7X5EZI6</accession>
<comment type="subcellular location">
    <subcellularLocation>
        <location evidence="1">Cytoplasm</location>
        <location evidence="1">Nucleoid</location>
    </subcellularLocation>
</comment>
<dbReference type="GO" id="GO:0009295">
    <property type="term" value="C:nucleoid"/>
    <property type="evidence" value="ECO:0007669"/>
    <property type="project" value="UniProtKB-SubCell"/>
</dbReference>
<proteinExistence type="inferred from homology"/>
<dbReference type="RefSeq" id="WP_161675207.1">
    <property type="nucleotide sequence ID" value="NZ_JAABLP010000002.1"/>
</dbReference>
<dbReference type="GO" id="GO:2000143">
    <property type="term" value="P:negative regulation of DNA-templated transcription initiation"/>
    <property type="evidence" value="ECO:0007669"/>
    <property type="project" value="TreeGrafter"/>
</dbReference>
<dbReference type="PANTHER" id="PTHR34701:SF1">
    <property type="entry name" value="TRANSCRIPTIONAL REGULATOR MRAZ"/>
    <property type="match status" value="1"/>
</dbReference>
<keyword evidence="1" id="KW-0963">Cytoplasm</keyword>
<evidence type="ECO:0000313" key="3">
    <source>
        <dbReference type="Proteomes" id="UP000586722"/>
    </source>
</evidence>
<dbReference type="InterPro" id="IPR003444">
    <property type="entry name" value="MraZ"/>
</dbReference>
<comment type="subunit">
    <text evidence="1">Forms oligomers.</text>
</comment>
<organism evidence="2 3">
    <name type="scientific">Pannonibacter tanglangensis</name>
    <dbReference type="NCBI Taxonomy" id="2750084"/>
    <lineage>
        <taxon>Bacteria</taxon>
        <taxon>Pseudomonadati</taxon>
        <taxon>Pseudomonadota</taxon>
        <taxon>Alphaproteobacteria</taxon>
        <taxon>Hyphomicrobiales</taxon>
        <taxon>Stappiaceae</taxon>
        <taxon>Pannonibacter</taxon>
    </lineage>
</organism>
<dbReference type="GO" id="GO:0005737">
    <property type="term" value="C:cytoplasm"/>
    <property type="evidence" value="ECO:0007669"/>
    <property type="project" value="UniProtKB-UniRule"/>
</dbReference>
<reference evidence="3" key="1">
    <citation type="submission" date="2020-01" db="EMBL/GenBank/DDBJ databases">
        <authorList>
            <person name="Fang Y."/>
            <person name="Sun R."/>
            <person name="Nie L."/>
            <person name="He J."/>
            <person name="Hao L."/>
            <person name="Wang L."/>
            <person name="Su S."/>
            <person name="Lv E."/>
            <person name="Zhang Z."/>
            <person name="Xie R."/>
            <person name="Liu H."/>
        </authorList>
    </citation>
    <scope>NUCLEOTIDE SEQUENCE [LARGE SCALE GENOMIC DNA]</scope>
    <source>
        <strain evidence="3">XCT-53</strain>
    </source>
</reference>
<dbReference type="HAMAP" id="MF_01008">
    <property type="entry name" value="MraZ"/>
    <property type="match status" value="1"/>
</dbReference>
<evidence type="ECO:0000256" key="1">
    <source>
        <dbReference type="HAMAP-Rule" id="MF_01008"/>
    </source>
</evidence>
<dbReference type="AlphaFoldDB" id="A0A7X5EZI6"/>
<dbReference type="InterPro" id="IPR035644">
    <property type="entry name" value="MraZ_C"/>
</dbReference>
<dbReference type="Gene3D" id="3.40.1550.20">
    <property type="entry name" value="Transcriptional regulator MraZ domain"/>
    <property type="match status" value="1"/>
</dbReference>
<gene>
    <name evidence="1" type="primary">mraZ</name>
    <name evidence="2" type="ORF">GWI72_01815</name>
</gene>
<dbReference type="CDD" id="cd16321">
    <property type="entry name" value="MraZ_C"/>
    <property type="match status" value="1"/>
</dbReference>
<keyword evidence="1" id="KW-0804">Transcription</keyword>
<name>A0A7X5EZI6_9HYPH</name>
<sequence>MAGFVSHFTNRLDSKGRVSIPAPFRAALARDGFEGLYCIASPHAPAVDAGGNELVSEIETRLAGFAKLSADHDALAFALFGASETPKVDAEGRIVLSDMIREQTGVTDQITFVGLGYKFQLWEPERFRLHRAEAQKRALAMLSGAGPAAGGAA</sequence>
<keyword evidence="1" id="KW-0805">Transcription regulation</keyword>
<dbReference type="PROSITE" id="PS51740">
    <property type="entry name" value="SPOVT_ABRB"/>
    <property type="match status" value="2"/>
</dbReference>
<keyword evidence="3" id="KW-1185">Reference proteome</keyword>
<evidence type="ECO:0000313" key="2">
    <source>
        <dbReference type="EMBL" id="NBN76998.1"/>
    </source>
</evidence>
<dbReference type="Pfam" id="PF02381">
    <property type="entry name" value="MraZ"/>
    <property type="match status" value="1"/>
</dbReference>